<evidence type="ECO:0000313" key="1">
    <source>
        <dbReference type="EMBL" id="TWJ18038.1"/>
    </source>
</evidence>
<dbReference type="EMBL" id="VLLN01000018">
    <property type="protein sequence ID" value="TWJ18038.1"/>
    <property type="molecule type" value="Genomic_DNA"/>
</dbReference>
<protein>
    <submittedName>
        <fullName evidence="1">Uncharacterized protein</fullName>
    </submittedName>
</protein>
<comment type="caution">
    <text evidence="1">The sequence shown here is derived from an EMBL/GenBank/DDBJ whole genome shotgun (WGS) entry which is preliminary data.</text>
</comment>
<dbReference type="AlphaFoldDB" id="A0A562VJJ2"/>
<reference evidence="1 2" key="1">
    <citation type="submission" date="2019-07" db="EMBL/GenBank/DDBJ databases">
        <title>Genomic Encyclopedia of Archaeal and Bacterial Type Strains, Phase II (KMG-II): from individual species to whole genera.</title>
        <authorList>
            <person name="Goeker M."/>
        </authorList>
    </citation>
    <scope>NUCLEOTIDE SEQUENCE [LARGE SCALE GENOMIC DNA]</scope>
    <source>
        <strain evidence="1 2">ATCC BAA-1139</strain>
    </source>
</reference>
<proteinExistence type="predicted"/>
<evidence type="ECO:0000313" key="2">
    <source>
        <dbReference type="Proteomes" id="UP000319449"/>
    </source>
</evidence>
<dbReference type="RefSeq" id="WP_145023807.1">
    <property type="nucleotide sequence ID" value="NZ_VLLN01000018.1"/>
</dbReference>
<accession>A0A562VJJ2</accession>
<name>A0A562VJJ2_9BACT</name>
<sequence length="109" mass="13228">MYRIKVNERFQLRLAELFRSLHGRAPKAYEEIMDAYKENLKSLSVTPHMGTNLRLFDERGALDFEEIHIVRGQRSLHIRIRVNDREETVELVWTWMDAMDKFKDFKMIW</sequence>
<organism evidence="1 2">
    <name type="scientific">Geobacter argillaceus</name>
    <dbReference type="NCBI Taxonomy" id="345631"/>
    <lineage>
        <taxon>Bacteria</taxon>
        <taxon>Pseudomonadati</taxon>
        <taxon>Thermodesulfobacteriota</taxon>
        <taxon>Desulfuromonadia</taxon>
        <taxon>Geobacterales</taxon>
        <taxon>Geobacteraceae</taxon>
        <taxon>Geobacter</taxon>
    </lineage>
</organism>
<gene>
    <name evidence="1" type="ORF">JN12_02799</name>
</gene>
<keyword evidence="2" id="KW-1185">Reference proteome</keyword>
<dbReference type="Proteomes" id="UP000319449">
    <property type="component" value="Unassembled WGS sequence"/>
</dbReference>